<dbReference type="RefSeq" id="WP_084166111.1">
    <property type="nucleotide sequence ID" value="NZ_JMIH01000014.1"/>
</dbReference>
<evidence type="ECO:0000313" key="3">
    <source>
        <dbReference type="Proteomes" id="UP000027821"/>
    </source>
</evidence>
<comment type="caution">
    <text evidence="2">The sequence shown here is derived from an EMBL/GenBank/DDBJ whole genome shotgun (WGS) entry which is preliminary data.</text>
</comment>
<keyword evidence="3" id="KW-1185">Reference proteome</keyword>
<dbReference type="AlphaFoldDB" id="A0A074L291"/>
<organism evidence="2 3">
    <name type="scientific">Anditalea andensis</name>
    <dbReference type="NCBI Taxonomy" id="1048983"/>
    <lineage>
        <taxon>Bacteria</taxon>
        <taxon>Pseudomonadati</taxon>
        <taxon>Bacteroidota</taxon>
        <taxon>Cytophagia</taxon>
        <taxon>Cytophagales</taxon>
        <taxon>Cytophagaceae</taxon>
        <taxon>Anditalea</taxon>
    </lineage>
</organism>
<evidence type="ECO:0008006" key="4">
    <source>
        <dbReference type="Google" id="ProtNLM"/>
    </source>
</evidence>
<dbReference type="OrthoDB" id="1489309at2"/>
<reference evidence="2 3" key="1">
    <citation type="submission" date="2014-04" db="EMBL/GenBank/DDBJ databases">
        <title>Characterization and application of a salt tolerant electro-active bacterium.</title>
        <authorList>
            <person name="Yang L."/>
            <person name="Wei S."/>
            <person name="Tay Q.X.M."/>
        </authorList>
    </citation>
    <scope>NUCLEOTIDE SEQUENCE [LARGE SCALE GENOMIC DNA]</scope>
    <source>
        <strain evidence="2 3">LY1</strain>
    </source>
</reference>
<evidence type="ECO:0000256" key="1">
    <source>
        <dbReference type="SAM" id="MobiDB-lite"/>
    </source>
</evidence>
<dbReference type="Proteomes" id="UP000027821">
    <property type="component" value="Unassembled WGS sequence"/>
</dbReference>
<feature type="compositionally biased region" description="Polar residues" evidence="1">
    <location>
        <begin position="7"/>
        <end position="19"/>
    </location>
</feature>
<gene>
    <name evidence="2" type="ORF">EL17_02580</name>
</gene>
<dbReference type="eggNOG" id="COG4206">
    <property type="taxonomic scope" value="Bacteria"/>
</dbReference>
<evidence type="ECO:0000313" key="2">
    <source>
        <dbReference type="EMBL" id="KEO74580.1"/>
    </source>
</evidence>
<proteinExistence type="predicted"/>
<dbReference type="EMBL" id="JMIH01000014">
    <property type="protein sequence ID" value="KEO74580.1"/>
    <property type="molecule type" value="Genomic_DNA"/>
</dbReference>
<dbReference type="InterPro" id="IPR025631">
    <property type="entry name" value="Porin_10"/>
</dbReference>
<accession>A0A074L291</accession>
<dbReference type="Pfam" id="PF14121">
    <property type="entry name" value="Porin_10"/>
    <property type="match status" value="1"/>
</dbReference>
<sequence>MIGWASAQVNPPRQQQTTVPPDEEDTDQQQPRRGILDDSTKQVYGPRTTLYFYEHLLRNNRFEKYEIDTSLTGFHNYEPVARTWYKYQNLGNIGSAAQPVFYDLPDQIGRTSGFHVYDLYYRSPENMVYYDTKSPYTNLAAFFGGGNRNMLDITFTRNINPRWNVGFNFHTIRARKVLNPARRDDNMVDQNTYSLQTSYRSENEKYVLLANFSRMRHLVNEQGGIIPTSIDSTSLYFTYEDSKVWLRNSRAVDLRQDYHLYHQYELLKGWQVYHVFDKKKQEVSFFSNLNTADSLFFNLYAPEPRTDTTNNVNHFSEWRNELGFKGDLGPIYYNAYVKFRTGRMASPLFESNNSFNELYLGGSLRGQLSERWYFEADGEYLIPQGFRIRGIFRSPYLDLTYTKALYRPTMAQEMYMGNHYSWNNDFSNIGVDQVKGEIKVDFEKFSLRPSLTINRINNYVVYNRAQLPEQYNAEAFMLSPGAKANFTFGKLFMQNEIIYTAVTGGASDAFRIPQWFVNSRIFFDSPMFNENLFIQIGIEGRYRSDYFAHAYMPASQQFYMQDRFSVQGYPVLDAFLNFRINRTRLLLRYNHLNQNMLDQPGYFITPDYTGLRGMLDVGINWSFFD</sequence>
<dbReference type="STRING" id="1048983.EL17_02580"/>
<name>A0A074L291_9BACT</name>
<protein>
    <recommendedName>
        <fullName evidence="4">Porin</fullName>
    </recommendedName>
</protein>
<feature type="region of interest" description="Disordered" evidence="1">
    <location>
        <begin position="1"/>
        <end position="39"/>
    </location>
</feature>